<dbReference type="Gene3D" id="3.90.230.10">
    <property type="entry name" value="Creatinase/methionine aminopeptidase superfamily"/>
    <property type="match status" value="1"/>
</dbReference>
<dbReference type="Gene3D" id="3.40.350.10">
    <property type="entry name" value="Creatinase/prolidase N-terminal domain"/>
    <property type="match status" value="1"/>
</dbReference>
<evidence type="ECO:0000256" key="9">
    <source>
        <dbReference type="ARBA" id="ARBA00023211"/>
    </source>
</evidence>
<evidence type="ECO:0000256" key="8">
    <source>
        <dbReference type="ARBA" id="ARBA00023049"/>
    </source>
</evidence>
<reference evidence="12 13" key="1">
    <citation type="submission" date="2020-08" db="EMBL/GenBank/DDBJ databases">
        <title>Novel species isolated from subtropical streams in China.</title>
        <authorList>
            <person name="Lu H."/>
        </authorList>
    </citation>
    <scope>NUCLEOTIDE SEQUENCE [LARGE SCALE GENOMIC DNA]</scope>
    <source>
        <strain evidence="12 13">CY18W</strain>
    </source>
</reference>
<evidence type="ECO:0000313" key="12">
    <source>
        <dbReference type="EMBL" id="MBC3918061.1"/>
    </source>
</evidence>
<comment type="cofactor">
    <cofactor evidence="2">
        <name>Mn(2+)</name>
        <dbReference type="ChEBI" id="CHEBI:29035"/>
    </cofactor>
</comment>
<evidence type="ECO:0000256" key="10">
    <source>
        <dbReference type="RuleBase" id="RU000590"/>
    </source>
</evidence>
<keyword evidence="8" id="KW-0482">Metalloprotease</keyword>
<keyword evidence="6 10" id="KW-0479">Metal-binding</keyword>
<keyword evidence="7" id="KW-0378">Hydrolase</keyword>
<comment type="catalytic activity">
    <reaction evidence="1">
        <text>Release of any N-terminal amino acid, including proline, that is linked to proline, even from a dipeptide or tripeptide.</text>
        <dbReference type="EC" id="3.4.11.9"/>
    </reaction>
</comment>
<comment type="similarity">
    <text evidence="3 10">Belongs to the peptidase M24B family.</text>
</comment>
<dbReference type="SUPFAM" id="SSF53092">
    <property type="entry name" value="Creatinase/prolidase N-terminal domain"/>
    <property type="match status" value="1"/>
</dbReference>
<dbReference type="GO" id="GO:0004177">
    <property type="term" value="F:aminopeptidase activity"/>
    <property type="evidence" value="ECO:0007669"/>
    <property type="project" value="UniProtKB-KW"/>
</dbReference>
<dbReference type="InterPro" id="IPR007865">
    <property type="entry name" value="Aminopep_P_N"/>
</dbReference>
<evidence type="ECO:0000256" key="4">
    <source>
        <dbReference type="ARBA" id="ARBA00012574"/>
    </source>
</evidence>
<dbReference type="InterPro" id="IPR052433">
    <property type="entry name" value="X-Pro_dipept-like"/>
</dbReference>
<evidence type="ECO:0000259" key="11">
    <source>
        <dbReference type="SMART" id="SM01011"/>
    </source>
</evidence>
<dbReference type="PROSITE" id="PS00491">
    <property type="entry name" value="PROLINE_PEPTIDASE"/>
    <property type="match status" value="1"/>
</dbReference>
<protein>
    <recommendedName>
        <fullName evidence="4">Xaa-Pro aminopeptidase</fullName>
        <ecNumber evidence="4">3.4.11.9</ecNumber>
    </recommendedName>
</protein>
<evidence type="ECO:0000256" key="2">
    <source>
        <dbReference type="ARBA" id="ARBA00001936"/>
    </source>
</evidence>
<dbReference type="SUPFAM" id="SSF55920">
    <property type="entry name" value="Creatinase/aminopeptidase"/>
    <property type="match status" value="1"/>
</dbReference>
<organism evidence="12 13">
    <name type="scientific">Undibacterium hunanense</name>
    <dbReference type="NCBI Taxonomy" id="2762292"/>
    <lineage>
        <taxon>Bacteria</taxon>
        <taxon>Pseudomonadati</taxon>
        <taxon>Pseudomonadota</taxon>
        <taxon>Betaproteobacteria</taxon>
        <taxon>Burkholderiales</taxon>
        <taxon>Oxalobacteraceae</taxon>
        <taxon>Undibacterium</taxon>
    </lineage>
</organism>
<gene>
    <name evidence="12" type="ORF">H8L32_11285</name>
</gene>
<dbReference type="Proteomes" id="UP000650424">
    <property type="component" value="Unassembled WGS sequence"/>
</dbReference>
<dbReference type="EMBL" id="JACOGF010000005">
    <property type="protein sequence ID" value="MBC3918061.1"/>
    <property type="molecule type" value="Genomic_DNA"/>
</dbReference>
<evidence type="ECO:0000256" key="6">
    <source>
        <dbReference type="ARBA" id="ARBA00022723"/>
    </source>
</evidence>
<dbReference type="CDD" id="cd01087">
    <property type="entry name" value="Prolidase"/>
    <property type="match status" value="1"/>
</dbReference>
<dbReference type="InterPro" id="IPR000994">
    <property type="entry name" value="Pept_M24"/>
</dbReference>
<dbReference type="RefSeq" id="WP_186947342.1">
    <property type="nucleotide sequence ID" value="NZ_JACOGF010000005.1"/>
</dbReference>
<keyword evidence="5" id="KW-0645">Protease</keyword>
<dbReference type="Pfam" id="PF00557">
    <property type="entry name" value="Peptidase_M24"/>
    <property type="match status" value="1"/>
</dbReference>
<evidence type="ECO:0000256" key="5">
    <source>
        <dbReference type="ARBA" id="ARBA00022670"/>
    </source>
</evidence>
<dbReference type="Pfam" id="PF05195">
    <property type="entry name" value="AMP_N"/>
    <property type="match status" value="1"/>
</dbReference>
<accession>A0ABR6ZQ70</accession>
<dbReference type="PANTHER" id="PTHR43226">
    <property type="entry name" value="XAA-PRO AMINOPEPTIDASE 3"/>
    <property type="match status" value="1"/>
</dbReference>
<keyword evidence="9" id="KW-0464">Manganese</keyword>
<proteinExistence type="inferred from homology"/>
<name>A0ABR6ZQ70_9BURK</name>
<evidence type="ECO:0000256" key="3">
    <source>
        <dbReference type="ARBA" id="ARBA00008766"/>
    </source>
</evidence>
<evidence type="ECO:0000313" key="13">
    <source>
        <dbReference type="Proteomes" id="UP000650424"/>
    </source>
</evidence>
<dbReference type="EC" id="3.4.11.9" evidence="4"/>
<feature type="domain" description="Aminopeptidase P N-terminal" evidence="11">
    <location>
        <begin position="12"/>
        <end position="146"/>
    </location>
</feature>
<evidence type="ECO:0000256" key="1">
    <source>
        <dbReference type="ARBA" id="ARBA00001424"/>
    </source>
</evidence>
<keyword evidence="12" id="KW-0031">Aminopeptidase</keyword>
<dbReference type="InterPro" id="IPR001131">
    <property type="entry name" value="Peptidase_M24B_aminopep-P_CS"/>
</dbReference>
<dbReference type="InterPro" id="IPR029149">
    <property type="entry name" value="Creatin/AminoP/Spt16_N"/>
</dbReference>
<dbReference type="SMART" id="SM01011">
    <property type="entry name" value="AMP_N"/>
    <property type="match status" value="1"/>
</dbReference>
<keyword evidence="13" id="KW-1185">Reference proteome</keyword>
<comment type="caution">
    <text evidence="12">The sequence shown here is derived from an EMBL/GenBank/DDBJ whole genome shotgun (WGS) entry which is preliminary data.</text>
</comment>
<dbReference type="InterPro" id="IPR036005">
    <property type="entry name" value="Creatinase/aminopeptidase-like"/>
</dbReference>
<dbReference type="PANTHER" id="PTHR43226:SF4">
    <property type="entry name" value="XAA-PRO AMINOPEPTIDASE 3"/>
    <property type="match status" value="1"/>
</dbReference>
<sequence>MNLPTLSTIPALPCYISRRQQLQAQMLAQGGGVAVIPTASELIRNNDNSFPFRHDSHFYYLSGFNEPEAIIVLVATADQQQAILFCREKNPEREIWDGFRYGPQAAEKEFGFDAAYPIESLAEKLPELLADAPKLFYSSAMEPHIDEQLQQSLQAVRAKSRSGIRAPAITVDVRELIDEMRLFKDATEIALMQRAASISGMAHARAMRSVQPGKYEYELEAELLHEFRRQGAQSPAYGSIVATGGNACILHYQSNQAQIQDGDLVLIDAGCEYDSYASDITRTFPANGKFSTAQQRLYEIVLAAQQAAMDCARPGSRYMDGHHAAVRVLTQGMLDTGLLDKNKAGSLDDAISSSAYRQFYMHGTGHWLGLDVHDVGNYRENEKVGDEKPYRLLQAGMVITIEPGIYVRPAEGVPQEYWNTGIRIEDDILITADGHLNLSRDTPKTVAEIEAEMRRH</sequence>
<evidence type="ECO:0000256" key="7">
    <source>
        <dbReference type="ARBA" id="ARBA00022801"/>
    </source>
</evidence>